<dbReference type="InterPro" id="IPR029068">
    <property type="entry name" value="Glyas_Bleomycin-R_OHBP_Dase"/>
</dbReference>
<comment type="caution">
    <text evidence="2">The sequence shown here is derived from an EMBL/GenBank/DDBJ whole genome shotgun (WGS) entry which is preliminary data.</text>
</comment>
<feature type="domain" description="VOC" evidence="1">
    <location>
        <begin position="21"/>
        <end position="137"/>
    </location>
</feature>
<dbReference type="Proteomes" id="UP001143328">
    <property type="component" value="Unassembled WGS sequence"/>
</dbReference>
<name>A0A9W6KA80_9PSED</name>
<sequence>MHISLYFVPFSVKRALPMITRMDHFTLVSDNLDATRQFYVEVLGLAEGPRPPFPVPGFWLYAGEHPVLHVVGVTQMPEPRRGVLDHMAFRAEGLARTWLILERYGIRFSVVRAPGAERTWQLFMQDPNGAEVELDFDATELPPADWKTRLER</sequence>
<dbReference type="EMBL" id="BSFN01000017">
    <property type="protein sequence ID" value="GLK91101.1"/>
    <property type="molecule type" value="Genomic_DNA"/>
</dbReference>
<dbReference type="AlphaFoldDB" id="A0A9W6KA80"/>
<dbReference type="InterPro" id="IPR004360">
    <property type="entry name" value="Glyas_Fos-R_dOase_dom"/>
</dbReference>
<dbReference type="InterPro" id="IPR037523">
    <property type="entry name" value="VOC_core"/>
</dbReference>
<dbReference type="Pfam" id="PF00903">
    <property type="entry name" value="Glyoxalase"/>
    <property type="match status" value="1"/>
</dbReference>
<gene>
    <name evidence="2" type="ORF">GCM10017655_41650</name>
</gene>
<dbReference type="SUPFAM" id="SSF54593">
    <property type="entry name" value="Glyoxalase/Bleomycin resistance protein/Dihydroxybiphenyl dioxygenase"/>
    <property type="match status" value="1"/>
</dbReference>
<protein>
    <submittedName>
        <fullName evidence="2">Diguanylate cyclase</fullName>
    </submittedName>
</protein>
<accession>A0A9W6KA80</accession>
<keyword evidence="3" id="KW-1185">Reference proteome</keyword>
<reference evidence="2" key="1">
    <citation type="journal article" date="2014" name="Int. J. Syst. Evol. Microbiol.">
        <title>Complete genome sequence of Corynebacterium casei LMG S-19264T (=DSM 44701T), isolated from a smear-ripened cheese.</title>
        <authorList>
            <consortium name="US DOE Joint Genome Institute (JGI-PGF)"/>
            <person name="Walter F."/>
            <person name="Albersmeier A."/>
            <person name="Kalinowski J."/>
            <person name="Ruckert C."/>
        </authorList>
    </citation>
    <scope>NUCLEOTIDE SEQUENCE</scope>
    <source>
        <strain evidence="2">VKM B-2935</strain>
    </source>
</reference>
<proteinExistence type="predicted"/>
<organism evidence="2 3">
    <name type="scientific">Pseudomonas turukhanskensis</name>
    <dbReference type="NCBI Taxonomy" id="1806536"/>
    <lineage>
        <taxon>Bacteria</taxon>
        <taxon>Pseudomonadati</taxon>
        <taxon>Pseudomonadota</taxon>
        <taxon>Gammaproteobacteria</taxon>
        <taxon>Pseudomonadales</taxon>
        <taxon>Pseudomonadaceae</taxon>
        <taxon>Pseudomonas</taxon>
    </lineage>
</organism>
<evidence type="ECO:0000313" key="3">
    <source>
        <dbReference type="Proteomes" id="UP001143328"/>
    </source>
</evidence>
<evidence type="ECO:0000313" key="2">
    <source>
        <dbReference type="EMBL" id="GLK91101.1"/>
    </source>
</evidence>
<dbReference type="PROSITE" id="PS51819">
    <property type="entry name" value="VOC"/>
    <property type="match status" value="1"/>
</dbReference>
<evidence type="ECO:0000259" key="1">
    <source>
        <dbReference type="PROSITE" id="PS51819"/>
    </source>
</evidence>
<dbReference type="Gene3D" id="3.10.180.10">
    <property type="entry name" value="2,3-Dihydroxybiphenyl 1,2-Dioxygenase, domain 1"/>
    <property type="match status" value="1"/>
</dbReference>
<reference evidence="2" key="2">
    <citation type="submission" date="2023-01" db="EMBL/GenBank/DDBJ databases">
        <authorList>
            <person name="Sun Q."/>
            <person name="Evtushenko L."/>
        </authorList>
    </citation>
    <scope>NUCLEOTIDE SEQUENCE</scope>
    <source>
        <strain evidence="2">VKM B-2935</strain>
    </source>
</reference>